<dbReference type="InterPro" id="IPR013320">
    <property type="entry name" value="ConA-like_dom_sf"/>
</dbReference>
<evidence type="ECO:0000313" key="3">
    <source>
        <dbReference type="EMBL" id="WOO43246.1"/>
    </source>
</evidence>
<dbReference type="RefSeq" id="WP_317835790.1">
    <property type="nucleotide sequence ID" value="NZ_CP136920.1"/>
</dbReference>
<dbReference type="InterPro" id="IPR012332">
    <property type="entry name" value="Autotransporter_pectin_lyase_C"/>
</dbReference>
<feature type="region of interest" description="Disordered" evidence="2">
    <location>
        <begin position="181"/>
        <end position="206"/>
    </location>
</feature>
<dbReference type="InterPro" id="IPR013425">
    <property type="entry name" value="Autotrns_rpt"/>
</dbReference>
<dbReference type="InterPro" id="IPR011050">
    <property type="entry name" value="Pectin_lyase_fold/virulence"/>
</dbReference>
<dbReference type="Pfam" id="PF12951">
    <property type="entry name" value="PATR"/>
    <property type="match status" value="6"/>
</dbReference>
<dbReference type="NCBIfam" id="TIGR02601">
    <property type="entry name" value="autotrns_rpt"/>
    <property type="match status" value="5"/>
</dbReference>
<feature type="region of interest" description="Disordered" evidence="2">
    <location>
        <begin position="46"/>
        <end position="84"/>
    </location>
</feature>
<dbReference type="SUPFAM" id="SSF49899">
    <property type="entry name" value="Concanavalin A-like lectins/glucanases"/>
    <property type="match status" value="1"/>
</dbReference>
<accession>A0AAQ3QVA4</accession>
<protein>
    <submittedName>
        <fullName evidence="3">Autotransporter-associated beta strand repeat-containing protein</fullName>
    </submittedName>
</protein>
<sequence length="1767" mass="180681">MKSKPLYPYLKWYNIPKVFWGVALCFSSLQAQFVYFESFRDETAPGWTLTEGGTTPGARLTAGATPTAQDPESGDPELDTSGNGWLRLGTTTGNQDNAAYLDTSIPSSANEITVSFDFTAWDTSSGTGADGLSVFLWDADVTYDEGANGGSLGYAQKTGVTGLDGAFVGVGLDVWGNFSNATEGRTGSDPSMTSGGSSANPGFLPNQVVVRGPDDSALQDGTGNYYYLAGTGGNNYTTAGDDAIQDLVDFNPGNGNLAFPTQDFRPDQDATQYRRFEMTLDENDLLTVSIEFGFGTGLIELYTVDLSTFTRPENLRIGFGAATGGVNQVYEVRNLLVTADGLDDTWYWTDAQVSNDRLWSSATNWTPQSVPGEAGNLYADVVFSNQFSTSPLENATITVDGGNKTLADIFFSGQYGFTLDPDTNQTFIMDTNGSGASEINILNNPEGNANHAINLDLDLQNNLEVNNLVDQTLTLAGDVDTNGNDITVNSVGTTTMSGVISEGADVVKEGNGTLVLSGNNTYTGTTTITDGIIQIENSNGLGNSSGNTVVQDGGTLALAGGISVPVGEQIDIAGAGEAGLGAISNTSGSNTWAGDVDLTADSTIGAQAGTLTFNAADDIDAAGFDLTFNTQSGSTIDVERLITDSAGTSDMIIEGEGTTIFNANNTYSGETIVNGGTLQIENAGGLGDTTNGTTVNDGGTLAFANGVTVSSAETYTVTGNGAAGKASIWSESGNNEVDGQITITGGSATFGAEAGSRIRLDGGIAGADQDAIVTGDGTVVWANPTSYTGDTIINSGTLLFEDGDNRINDASDVIVNAGGLLDMNDRSDTVASVSGAGSIDLGNATLTAGGGNVDTTFSGDISGTGNFTKAGTGTTTFSGSNTFTGELSVDAGTVAIGADNVFSDSMDLRLDGGTFATDGFADTLDNLILDSNSIIDFMGTTGGFLTFDDMTRNGGTLTVDNWAGSLSGTGNTRLLVTASSLGGDLINNIDFSGYGGAQLINISGSLYEVVPTITGFAIWDDGAGNNQWENAANWVGDVVPTNAPGAQLYFGDDAGNSQQTVVLNGNSRTVGNMIIDGTGNRNYRFRANGGAQDLTFDNNGSQATLIVTGTEANSIGFSNNANRRINIVMDDDLLISNNSTDATGLTFGTSNGGHTFDTNGNALTVTGSSTTVIHNQITDTGSITLDGPGTLNLTDTNNTYSGGTILNDGTLVASSDAALGTGTLTINGGTLSAGSADRTLTNAYAINNSFTVGDFDGSDLELSGNGTIAAGDQSVTVDTGLTFTVSGDLTGAGAFIKEGDGTTVFSGDNSTFSGGLTVNDGTVQTNVTTAVTLGGTQANENYLGSGDVTVNSGGTLDIDTTQDVDLVSGATFTNTGGIVTVDADTDFFQNGTFDQSGGTTTINVTDDYEIGSGASLAVSGGTMTINADDQFTTSGGGGTVSVSNGGTLNVDISTVGGAEDNFFLNQNDTLTVDGSGTALNITGESDSNIDLEGRVNITNSGVVEVFAGETNLSDTTILDGGSTGTAGTLIVHGDLNVQTPGLANDPNITINADSGDTEIAAISGIESIENIGTLTKTGVGTTTINSSVNNIQADNILINGGTFLNGASDQIENETPMELAGAEWATGGFDEVLGTLTLSDTSTIDLGNGDSVVNFADSSGQAWTGDTIAFVENWTGSASGGGTDQLIFGNSSSALTQGQLNQIVFVNPAGFASGWYSAQILSTGEVVPLNPVPEPSTYAFGGALIGLLAWIERKRLRSYLSRLKSAE</sequence>
<evidence type="ECO:0000256" key="1">
    <source>
        <dbReference type="ARBA" id="ARBA00022729"/>
    </source>
</evidence>
<evidence type="ECO:0000256" key="2">
    <source>
        <dbReference type="SAM" id="MobiDB-lite"/>
    </source>
</evidence>
<dbReference type="KEGG" id="puo:RZN69_09105"/>
<dbReference type="EMBL" id="CP136920">
    <property type="protein sequence ID" value="WOO43246.1"/>
    <property type="molecule type" value="Genomic_DNA"/>
</dbReference>
<reference evidence="3 4" key="1">
    <citation type="submission" date="2023-10" db="EMBL/GenBank/DDBJ databases">
        <title>Rubellicoccus peritrichatus gen. nov., sp. nov., isolated from an algae of coral reef tank.</title>
        <authorList>
            <person name="Luo J."/>
        </authorList>
    </citation>
    <scope>NUCLEOTIDE SEQUENCE [LARGE SCALE GENOMIC DNA]</scope>
    <source>
        <strain evidence="3 4">CR14</strain>
    </source>
</reference>
<name>A0AAQ3QVA4_9BACT</name>
<dbReference type="Proteomes" id="UP001304300">
    <property type="component" value="Chromosome"/>
</dbReference>
<organism evidence="3 4">
    <name type="scientific">Rubellicoccus peritrichatus</name>
    <dbReference type="NCBI Taxonomy" id="3080537"/>
    <lineage>
        <taxon>Bacteria</taxon>
        <taxon>Pseudomonadati</taxon>
        <taxon>Verrucomicrobiota</taxon>
        <taxon>Opitutia</taxon>
        <taxon>Puniceicoccales</taxon>
        <taxon>Cerasicoccaceae</taxon>
        <taxon>Rubellicoccus</taxon>
    </lineage>
</organism>
<proteinExistence type="predicted"/>
<keyword evidence="1" id="KW-0732">Signal</keyword>
<feature type="compositionally biased region" description="Polar residues" evidence="2">
    <location>
        <begin position="181"/>
        <end position="200"/>
    </location>
</feature>
<dbReference type="Gene3D" id="2.160.20.20">
    <property type="match status" value="1"/>
</dbReference>
<keyword evidence="4" id="KW-1185">Reference proteome</keyword>
<dbReference type="SUPFAM" id="SSF51126">
    <property type="entry name" value="Pectin lyase-like"/>
    <property type="match status" value="2"/>
</dbReference>
<evidence type="ECO:0000313" key="4">
    <source>
        <dbReference type="Proteomes" id="UP001304300"/>
    </source>
</evidence>
<gene>
    <name evidence="3" type="ORF">RZN69_09105</name>
</gene>